<comment type="caution">
    <text evidence="3">The sequence shown here is derived from an EMBL/GenBank/DDBJ whole genome shotgun (WGS) entry which is preliminary data.</text>
</comment>
<protein>
    <submittedName>
        <fullName evidence="3">Uncharacterized protein</fullName>
    </submittedName>
</protein>
<reference evidence="3" key="1">
    <citation type="journal article" date="2021" name="IMA Fungus">
        <title>Genomic characterization of three marine fungi, including Emericellopsis atlantica sp. nov. with signatures of a generalist lifestyle and marine biomass degradation.</title>
        <authorList>
            <person name="Hagestad O.C."/>
            <person name="Hou L."/>
            <person name="Andersen J.H."/>
            <person name="Hansen E.H."/>
            <person name="Altermark B."/>
            <person name="Li C."/>
            <person name="Kuhnert E."/>
            <person name="Cox R.J."/>
            <person name="Crous P.W."/>
            <person name="Spatafora J.W."/>
            <person name="Lail K."/>
            <person name="Amirebrahimi M."/>
            <person name="Lipzen A."/>
            <person name="Pangilinan J."/>
            <person name="Andreopoulos W."/>
            <person name="Hayes R.D."/>
            <person name="Ng V."/>
            <person name="Grigoriev I.V."/>
            <person name="Jackson S.A."/>
            <person name="Sutton T.D.S."/>
            <person name="Dobson A.D.W."/>
            <person name="Rama T."/>
        </authorList>
    </citation>
    <scope>NUCLEOTIDE SEQUENCE</scope>
    <source>
        <strain evidence="3">TS7</strain>
    </source>
</reference>
<feature type="transmembrane region" description="Helical" evidence="2">
    <location>
        <begin position="114"/>
        <end position="135"/>
    </location>
</feature>
<dbReference type="AlphaFoldDB" id="A0A9P7ZG17"/>
<accession>A0A9P7ZG17</accession>
<evidence type="ECO:0000313" key="3">
    <source>
        <dbReference type="EMBL" id="KAG9251061.1"/>
    </source>
</evidence>
<dbReference type="EMBL" id="MU251271">
    <property type="protein sequence ID" value="KAG9251061.1"/>
    <property type="molecule type" value="Genomic_DNA"/>
</dbReference>
<proteinExistence type="predicted"/>
<evidence type="ECO:0000256" key="1">
    <source>
        <dbReference type="SAM" id="MobiDB-lite"/>
    </source>
</evidence>
<keyword evidence="2" id="KW-1133">Transmembrane helix</keyword>
<feature type="region of interest" description="Disordered" evidence="1">
    <location>
        <begin position="138"/>
        <end position="157"/>
    </location>
</feature>
<keyword evidence="4" id="KW-1185">Reference proteome</keyword>
<keyword evidence="2" id="KW-0812">Transmembrane</keyword>
<dbReference type="Proteomes" id="UP000887229">
    <property type="component" value="Unassembled WGS sequence"/>
</dbReference>
<sequence>MSSTPTPQERPSQRERPYSVTSATTLLDNEHDKMNWTSHGPPTLPMPSHQRDDTQSNPQWQQNGNTDHSPVSSNTDSKDGDEPAQGPPHISLQMGGNDDLEAQSVATRRHRKRVVLPIAFIIILIAVGAVLGGVLGTATSKRSSSTTDNSPHVNGAKLELPGRDVKCPSAVIDGKLHLCHVEEDGRLAHIVRRAHKGNSGREVELPGKGEGRQLVSESPADTVRLAAAALPRECMGRECMVLIHEAAGSDKTLVVLSSARESNAKHLSRLRILLDADGDLAMDGLECTLTSQQLLEDCSEVASKGKGKS</sequence>
<organism evidence="3 4">
    <name type="scientific">Emericellopsis atlantica</name>
    <dbReference type="NCBI Taxonomy" id="2614577"/>
    <lineage>
        <taxon>Eukaryota</taxon>
        <taxon>Fungi</taxon>
        <taxon>Dikarya</taxon>
        <taxon>Ascomycota</taxon>
        <taxon>Pezizomycotina</taxon>
        <taxon>Sordariomycetes</taxon>
        <taxon>Hypocreomycetidae</taxon>
        <taxon>Hypocreales</taxon>
        <taxon>Bionectriaceae</taxon>
        <taxon>Emericellopsis</taxon>
    </lineage>
</organism>
<feature type="compositionally biased region" description="Polar residues" evidence="1">
    <location>
        <begin position="1"/>
        <end position="10"/>
    </location>
</feature>
<dbReference type="GeneID" id="70297119"/>
<feature type="compositionally biased region" description="Polar residues" evidence="1">
    <location>
        <begin position="139"/>
        <end position="152"/>
    </location>
</feature>
<feature type="compositionally biased region" description="Polar residues" evidence="1">
    <location>
        <begin position="55"/>
        <end position="75"/>
    </location>
</feature>
<dbReference type="OrthoDB" id="10534461at2759"/>
<name>A0A9P7ZG17_9HYPO</name>
<feature type="region of interest" description="Disordered" evidence="1">
    <location>
        <begin position="1"/>
        <end position="96"/>
    </location>
</feature>
<gene>
    <name evidence="3" type="ORF">F5Z01DRAFT_693384</name>
</gene>
<evidence type="ECO:0000256" key="2">
    <source>
        <dbReference type="SAM" id="Phobius"/>
    </source>
</evidence>
<dbReference type="RefSeq" id="XP_046114985.1">
    <property type="nucleotide sequence ID" value="XM_046266216.1"/>
</dbReference>
<evidence type="ECO:0000313" key="4">
    <source>
        <dbReference type="Proteomes" id="UP000887229"/>
    </source>
</evidence>
<keyword evidence="2" id="KW-0472">Membrane</keyword>